<feature type="compositionally biased region" description="Basic and acidic residues" evidence="1">
    <location>
        <begin position="66"/>
        <end position="83"/>
    </location>
</feature>
<evidence type="ECO:0000259" key="2">
    <source>
        <dbReference type="PROSITE" id="PS50196"/>
    </source>
</evidence>
<dbReference type="Pfam" id="PF00638">
    <property type="entry name" value="Ran_BP1"/>
    <property type="match status" value="1"/>
</dbReference>
<comment type="caution">
    <text evidence="3">The sequence shown here is derived from an EMBL/GenBank/DDBJ whole genome shotgun (WGS) entry which is preliminary data.</text>
</comment>
<dbReference type="InterPro" id="IPR000156">
    <property type="entry name" value="Ran_bind_dom"/>
</dbReference>
<evidence type="ECO:0000313" key="4">
    <source>
        <dbReference type="Proteomes" id="UP001375240"/>
    </source>
</evidence>
<feature type="compositionally biased region" description="Low complexity" evidence="1">
    <location>
        <begin position="217"/>
        <end position="226"/>
    </location>
</feature>
<feature type="compositionally biased region" description="Polar residues" evidence="1">
    <location>
        <begin position="203"/>
        <end position="212"/>
    </location>
</feature>
<feature type="compositionally biased region" description="Basic and acidic residues" evidence="1">
    <location>
        <begin position="121"/>
        <end position="144"/>
    </location>
</feature>
<accession>A0AAV9V061</accession>
<dbReference type="AlphaFoldDB" id="A0AAV9V061"/>
<feature type="compositionally biased region" description="Polar residues" evidence="1">
    <location>
        <begin position="170"/>
        <end position="190"/>
    </location>
</feature>
<keyword evidence="4" id="KW-1185">Reference proteome</keyword>
<reference evidence="3 4" key="1">
    <citation type="submission" date="2019-10" db="EMBL/GenBank/DDBJ databases">
        <authorList>
            <person name="Palmer J.M."/>
        </authorList>
    </citation>
    <scope>NUCLEOTIDE SEQUENCE [LARGE SCALE GENOMIC DNA]</scope>
    <source>
        <strain evidence="3 4">TWF696</strain>
    </source>
</reference>
<dbReference type="InterPro" id="IPR045255">
    <property type="entry name" value="RanBP1-like"/>
</dbReference>
<name>A0AAV9V061_9PEZI</name>
<feature type="compositionally biased region" description="Basic and acidic residues" evidence="1">
    <location>
        <begin position="495"/>
        <end position="530"/>
    </location>
</feature>
<evidence type="ECO:0000256" key="1">
    <source>
        <dbReference type="SAM" id="MobiDB-lite"/>
    </source>
</evidence>
<dbReference type="Proteomes" id="UP001375240">
    <property type="component" value="Unassembled WGS sequence"/>
</dbReference>
<dbReference type="PROSITE" id="PS50196">
    <property type="entry name" value="RANBD1"/>
    <property type="match status" value="1"/>
</dbReference>
<feature type="compositionally biased region" description="Low complexity" evidence="1">
    <location>
        <begin position="52"/>
        <end position="65"/>
    </location>
</feature>
<proteinExistence type="predicted"/>
<dbReference type="InterPro" id="IPR011993">
    <property type="entry name" value="PH-like_dom_sf"/>
</dbReference>
<feature type="compositionally biased region" description="Polar residues" evidence="1">
    <location>
        <begin position="86"/>
        <end position="98"/>
    </location>
</feature>
<gene>
    <name evidence="3" type="ORF">TWF696_005249</name>
</gene>
<dbReference type="SMART" id="SM00160">
    <property type="entry name" value="RanBD"/>
    <property type="match status" value="1"/>
</dbReference>
<dbReference type="PANTHER" id="PTHR23138">
    <property type="entry name" value="RAN BINDING PROTEIN"/>
    <property type="match status" value="1"/>
</dbReference>
<dbReference type="SUPFAM" id="SSF50729">
    <property type="entry name" value="PH domain-like"/>
    <property type="match status" value="1"/>
</dbReference>
<dbReference type="Gene3D" id="2.30.29.30">
    <property type="entry name" value="Pleckstrin-homology domain (PH domain)/Phosphotyrosine-binding domain (PTB)"/>
    <property type="match status" value="1"/>
</dbReference>
<feature type="compositionally biased region" description="Low complexity" evidence="1">
    <location>
        <begin position="25"/>
        <end position="43"/>
    </location>
</feature>
<organism evidence="3 4">
    <name type="scientific">Orbilia brochopaga</name>
    <dbReference type="NCBI Taxonomy" id="3140254"/>
    <lineage>
        <taxon>Eukaryota</taxon>
        <taxon>Fungi</taxon>
        <taxon>Dikarya</taxon>
        <taxon>Ascomycota</taxon>
        <taxon>Pezizomycotina</taxon>
        <taxon>Orbiliomycetes</taxon>
        <taxon>Orbiliales</taxon>
        <taxon>Orbiliaceae</taxon>
        <taxon>Orbilia</taxon>
    </lineage>
</organism>
<feature type="region of interest" description="Disordered" evidence="1">
    <location>
        <begin position="1"/>
        <end position="233"/>
    </location>
</feature>
<protein>
    <recommendedName>
        <fullName evidence="2">RanBD1 domain-containing protein</fullName>
    </recommendedName>
</protein>
<feature type="region of interest" description="Disordered" evidence="1">
    <location>
        <begin position="344"/>
        <end position="385"/>
    </location>
</feature>
<feature type="region of interest" description="Disordered" evidence="1">
    <location>
        <begin position="494"/>
        <end position="539"/>
    </location>
</feature>
<evidence type="ECO:0000313" key="3">
    <source>
        <dbReference type="EMBL" id="KAK6353272.1"/>
    </source>
</evidence>
<feature type="domain" description="RanBD1" evidence="2">
    <location>
        <begin position="382"/>
        <end position="567"/>
    </location>
</feature>
<dbReference type="EMBL" id="JAVHNQ010000003">
    <property type="protein sequence ID" value="KAK6353272.1"/>
    <property type="molecule type" value="Genomic_DNA"/>
</dbReference>
<sequence length="567" mass="60133">MVSTRSSKEASPIYPSQEPDIPVESPGSSQSQSQSPTGRSPTSGRKRRRSTRQSTPHSSSSGGESPKSDSSAREKMRRTKIEESTESAGSQVAKPSQNTDDEMIGVQVGEVSPGAKGRKRVHDEIASSSKDPKTPAEEPEDRPPSRQANGEPLGKKLRETPSPPREIDENSTLEPSVEQKQPDSPASENAASPPKEEIKLSGGFSNTSSVSPFGSLATKATEATTTSEVSSNGNSLFASSKFSSFSKVTSAFGVSPAPLGVSPFAAPPTGSDNVFSKMSSNTSQSMFPSASGPNVFAVMSGNTSASGFGGISTPALGSGTSIFGTTSSKPLPKAQPLEGIKAFEKSDTGDNQDSESVDGNEGASADAAEGEGHENGKSTSILPPKTAMKSGEEEYDMVFQARAKLFEFSTGAWKERGIGNVRVLTPKAETYLEADDGQGSKKTPVGRIVMRQEGVGRLILNANMFKDMLSDTGKQVSDNTIRFMAVNSVLFAETQDEKSKEDKSKDSEEKDTNDKETTHDEGAEKKKTDEPQPAITQKPALKTYLLRFKSSDLVAGFRDNVIENCPI</sequence>